<proteinExistence type="predicted"/>
<accession>A0A8W8ML37</accession>
<reference evidence="2" key="1">
    <citation type="submission" date="2022-08" db="UniProtKB">
        <authorList>
            <consortium name="EnsemblMetazoa"/>
        </authorList>
    </citation>
    <scope>IDENTIFICATION</scope>
    <source>
        <strain evidence="2">05x7-T-G4-1.051#20</strain>
    </source>
</reference>
<organism evidence="2 3">
    <name type="scientific">Magallana gigas</name>
    <name type="common">Pacific oyster</name>
    <name type="synonym">Crassostrea gigas</name>
    <dbReference type="NCBI Taxonomy" id="29159"/>
    <lineage>
        <taxon>Eukaryota</taxon>
        <taxon>Metazoa</taxon>
        <taxon>Spiralia</taxon>
        <taxon>Lophotrochozoa</taxon>
        <taxon>Mollusca</taxon>
        <taxon>Bivalvia</taxon>
        <taxon>Autobranchia</taxon>
        <taxon>Pteriomorphia</taxon>
        <taxon>Ostreida</taxon>
        <taxon>Ostreoidea</taxon>
        <taxon>Ostreidae</taxon>
        <taxon>Magallana</taxon>
    </lineage>
</organism>
<feature type="chain" id="PRO_5036500702" evidence="1">
    <location>
        <begin position="28"/>
        <end position="80"/>
    </location>
</feature>
<sequence length="80" mass="8737">MVSLFGHSVYHFDVLTVWFCLLAVSQAAYGCPGGFYGPNCSNTCPDTNCYCHLETGTCQGCKPGYQGYLCKSDKRTPPLL</sequence>
<keyword evidence="1" id="KW-0732">Signal</keyword>
<name>A0A8W8ML37_MAGGI</name>
<protein>
    <submittedName>
        <fullName evidence="2">Uncharacterized protein</fullName>
    </submittedName>
</protein>
<dbReference type="AlphaFoldDB" id="A0A8W8ML37"/>
<evidence type="ECO:0000313" key="3">
    <source>
        <dbReference type="Proteomes" id="UP000005408"/>
    </source>
</evidence>
<feature type="signal peptide" evidence="1">
    <location>
        <begin position="1"/>
        <end position="27"/>
    </location>
</feature>
<dbReference type="Proteomes" id="UP000005408">
    <property type="component" value="Unassembled WGS sequence"/>
</dbReference>
<dbReference type="EnsemblMetazoa" id="G34042.1">
    <property type="protein sequence ID" value="G34042.1:cds"/>
    <property type="gene ID" value="G34042"/>
</dbReference>
<keyword evidence="3" id="KW-1185">Reference proteome</keyword>
<evidence type="ECO:0000313" key="2">
    <source>
        <dbReference type="EnsemblMetazoa" id="G34042.1:cds"/>
    </source>
</evidence>
<evidence type="ECO:0000256" key="1">
    <source>
        <dbReference type="SAM" id="SignalP"/>
    </source>
</evidence>
<dbReference type="Gene3D" id="2.170.300.10">
    <property type="entry name" value="Tie2 ligand-binding domain superfamily"/>
    <property type="match status" value="1"/>
</dbReference>